<dbReference type="SUPFAM" id="SSF48452">
    <property type="entry name" value="TPR-like"/>
    <property type="match status" value="1"/>
</dbReference>
<dbReference type="Proteomes" id="UP000663862">
    <property type="component" value="Unassembled WGS sequence"/>
</dbReference>
<dbReference type="EMBL" id="CAJOBQ010017262">
    <property type="protein sequence ID" value="CAF4729148.1"/>
    <property type="molecule type" value="Genomic_DNA"/>
</dbReference>
<reference evidence="2" key="1">
    <citation type="submission" date="2021-02" db="EMBL/GenBank/DDBJ databases">
        <authorList>
            <person name="Nowell W R."/>
        </authorList>
    </citation>
    <scope>NUCLEOTIDE SEQUENCE</scope>
</reference>
<dbReference type="InterPro" id="IPR011990">
    <property type="entry name" value="TPR-like_helical_dom_sf"/>
</dbReference>
<organism evidence="2 3">
    <name type="scientific">Rotaria socialis</name>
    <dbReference type="NCBI Taxonomy" id="392032"/>
    <lineage>
        <taxon>Eukaryota</taxon>
        <taxon>Metazoa</taxon>
        <taxon>Spiralia</taxon>
        <taxon>Gnathifera</taxon>
        <taxon>Rotifera</taxon>
        <taxon>Eurotatoria</taxon>
        <taxon>Bdelloidea</taxon>
        <taxon>Philodinida</taxon>
        <taxon>Philodinidae</taxon>
        <taxon>Rotaria</taxon>
    </lineage>
</organism>
<proteinExistence type="predicted"/>
<accession>A0A821K3C1</accession>
<evidence type="ECO:0000313" key="2">
    <source>
        <dbReference type="EMBL" id="CAF4729148.1"/>
    </source>
</evidence>
<dbReference type="Pfam" id="PF13181">
    <property type="entry name" value="TPR_8"/>
    <property type="match status" value="2"/>
</dbReference>
<evidence type="ECO:0000313" key="3">
    <source>
        <dbReference type="Proteomes" id="UP000663862"/>
    </source>
</evidence>
<keyword evidence="1" id="KW-0802">TPR repeat</keyword>
<protein>
    <recommendedName>
        <fullName evidence="4">Tetratricopeptide repeat protein</fullName>
    </recommendedName>
</protein>
<feature type="non-terminal residue" evidence="2">
    <location>
        <position position="1"/>
    </location>
</feature>
<sequence length="91" mass="10725">WEVQLTITEKSDPQLTDLTCRIQVDLGGREWYSMGQLLLQVGHFNQTEELYNELLEIASDESDIAHIYFHIGLSKWQQDKYQEAVAFYEKE</sequence>
<dbReference type="Gene3D" id="1.25.40.10">
    <property type="entry name" value="Tetratricopeptide repeat domain"/>
    <property type="match status" value="1"/>
</dbReference>
<name>A0A821K3C1_9BILA</name>
<comment type="caution">
    <text evidence="2">The sequence shown here is derived from an EMBL/GenBank/DDBJ whole genome shotgun (WGS) entry which is preliminary data.</text>
</comment>
<dbReference type="PROSITE" id="PS50293">
    <property type="entry name" value="TPR_REGION"/>
    <property type="match status" value="1"/>
</dbReference>
<gene>
    <name evidence="2" type="ORF">TSG867_LOCUS34295</name>
</gene>
<evidence type="ECO:0008006" key="4">
    <source>
        <dbReference type="Google" id="ProtNLM"/>
    </source>
</evidence>
<dbReference type="AlphaFoldDB" id="A0A821K3C1"/>
<feature type="repeat" description="TPR" evidence="1">
    <location>
        <begin position="28"/>
        <end position="61"/>
    </location>
</feature>
<dbReference type="InterPro" id="IPR019734">
    <property type="entry name" value="TPR_rpt"/>
</dbReference>
<dbReference type="PROSITE" id="PS50005">
    <property type="entry name" value="TPR"/>
    <property type="match status" value="1"/>
</dbReference>
<feature type="non-terminal residue" evidence="2">
    <location>
        <position position="91"/>
    </location>
</feature>
<evidence type="ECO:0000256" key="1">
    <source>
        <dbReference type="PROSITE-ProRule" id="PRU00339"/>
    </source>
</evidence>